<dbReference type="STRING" id="1182545.A0A072PB96"/>
<dbReference type="InterPro" id="IPR002110">
    <property type="entry name" value="Ankyrin_rpt"/>
</dbReference>
<reference evidence="4 5" key="1">
    <citation type="submission" date="2013-03" db="EMBL/GenBank/DDBJ databases">
        <title>The Genome Sequence of Exophiala aquamarina CBS 119918.</title>
        <authorList>
            <consortium name="The Broad Institute Genomics Platform"/>
            <person name="Cuomo C."/>
            <person name="de Hoog S."/>
            <person name="Gorbushina A."/>
            <person name="Walker B."/>
            <person name="Young S.K."/>
            <person name="Zeng Q."/>
            <person name="Gargeya S."/>
            <person name="Fitzgerald M."/>
            <person name="Haas B."/>
            <person name="Abouelleil A."/>
            <person name="Allen A.W."/>
            <person name="Alvarado L."/>
            <person name="Arachchi H.M."/>
            <person name="Berlin A.M."/>
            <person name="Chapman S.B."/>
            <person name="Gainer-Dewar J."/>
            <person name="Goldberg J."/>
            <person name="Griggs A."/>
            <person name="Gujja S."/>
            <person name="Hansen M."/>
            <person name="Howarth C."/>
            <person name="Imamovic A."/>
            <person name="Ireland A."/>
            <person name="Larimer J."/>
            <person name="McCowan C."/>
            <person name="Murphy C."/>
            <person name="Pearson M."/>
            <person name="Poon T.W."/>
            <person name="Priest M."/>
            <person name="Roberts A."/>
            <person name="Saif S."/>
            <person name="Shea T."/>
            <person name="Sisk P."/>
            <person name="Sykes S."/>
            <person name="Wortman J."/>
            <person name="Nusbaum C."/>
            <person name="Birren B."/>
        </authorList>
    </citation>
    <scope>NUCLEOTIDE SEQUENCE [LARGE SCALE GENOMIC DNA]</scope>
    <source>
        <strain evidence="4 5">CBS 119918</strain>
    </source>
</reference>
<dbReference type="HOGENOM" id="CLU_000288_34_23_1"/>
<comment type="caution">
    <text evidence="4">The sequence shown here is derived from an EMBL/GenBank/DDBJ whole genome shotgun (WGS) entry which is preliminary data.</text>
</comment>
<name>A0A072PB96_9EURO</name>
<dbReference type="OrthoDB" id="4159075at2759"/>
<dbReference type="Proteomes" id="UP000027920">
    <property type="component" value="Unassembled WGS sequence"/>
</dbReference>
<evidence type="ECO:0000313" key="5">
    <source>
        <dbReference type="Proteomes" id="UP000027920"/>
    </source>
</evidence>
<keyword evidence="2" id="KW-0040">ANK repeat</keyword>
<sequence>MAAEFATATAASGLLGQLIDLVGYIQDVQNAPQDILRQRESLGRLQSVVDMVKNDRRFQTEGVEKSLSAINERVRELLVILRKNRILFPLKDKQITKILKQIESDKSNLILILNLLHITAEVADDEDEFCRERFLSINQDDDRESFKTSTGHTRKGANTCTWITQCEEYKRWQDVDTASQFLFVCGRPGQGKTMLSIFITEHLQKLVERSTTNSLVYFFCDHQVRNSGSAIIRSFISSFIGKDDSLLQYIAPTLKRLKESLFEAGSFETLWRIFTDIVDATRWSTIYCVIDAVDELEQHSLSLLLSKLRQFPNPKLQRLKMIIFTRPTSDSVNEILSMHPTIRLYSSTEVEGPHSHHTDQAEEEFRDSYIHEVEKDIERYILEKVNELSRFKNYPPKLKEYVLRTMQERAEGTFLWVAFAVEFLRKVRLAGTEAALKQSPPGLDATYDRILLAVDNQDMGLVRSMLTWVTLAETSLTLSQLGTALQLKSTEFISLEEVTKDKISLSGDLLLVTDYGVGFYHKSVKDYLVFPRLDGDKRLTVFRVDRDRGHSELALRCIEFLNTRHDFSLDADDLNLGDFSGDVDENGDHIFHFGIYAARHWVSHARRSHTFSETCSDAFSRFFDGPLSRGYQWLEAWSSMDTELHPNFCSSLLEELRTFHQPDAFGFVVATLLGLSGLAKAILKQQNGFQDNPSCLFLGAVAAIGMNDEEMVRLLLQTGIDVNAGTIDNETLLRVAVQEDAENIARLLLEKGATFDDADRGDRTTFRLAIEAGHNNVLGILLQFGANVSARYSGGDTPLHIAAQSGNPTAVRDLLSKDADVHAVNDCNQTALHLAANSFSASHASKKATLKYLEELCIDFRMTTDKIFQTSSALVTSCLLRSGANLDALDDQDRTPLHMAAKFGDLNVAKILLKARARTDIKTRQGNTVVHEAVNACNPVILTLAPYFDLDFQLPNNELATPREMAERLKQEKEQNLKKHPDSHWFLNDPMEELEVWFLELTIWFLAQLEAA</sequence>
<dbReference type="SMART" id="SM00248">
    <property type="entry name" value="ANK"/>
    <property type="match status" value="6"/>
</dbReference>
<evidence type="ECO:0000313" key="4">
    <source>
        <dbReference type="EMBL" id="KEF57146.1"/>
    </source>
</evidence>
<dbReference type="PROSITE" id="PS50088">
    <property type="entry name" value="ANK_REPEAT"/>
    <property type="match status" value="4"/>
</dbReference>
<dbReference type="InterPro" id="IPR027417">
    <property type="entry name" value="P-loop_NTPase"/>
</dbReference>
<feature type="repeat" description="ANK" evidence="2">
    <location>
        <begin position="761"/>
        <end position="793"/>
    </location>
</feature>
<dbReference type="AlphaFoldDB" id="A0A072PB96"/>
<dbReference type="SUPFAM" id="SSF52540">
    <property type="entry name" value="P-loop containing nucleoside triphosphate hydrolases"/>
    <property type="match status" value="1"/>
</dbReference>
<keyword evidence="1" id="KW-0677">Repeat</keyword>
<feature type="repeat" description="ANK" evidence="2">
    <location>
        <begin position="794"/>
        <end position="826"/>
    </location>
</feature>
<dbReference type="Gene3D" id="1.25.40.20">
    <property type="entry name" value="Ankyrin repeat-containing domain"/>
    <property type="match status" value="3"/>
</dbReference>
<accession>A0A072PB96</accession>
<gene>
    <name evidence="4" type="ORF">A1O9_07336</name>
</gene>
<dbReference type="PROSITE" id="PS50297">
    <property type="entry name" value="ANK_REP_REGION"/>
    <property type="match status" value="2"/>
</dbReference>
<dbReference type="RefSeq" id="XP_013259736.1">
    <property type="nucleotide sequence ID" value="XM_013404282.1"/>
</dbReference>
<dbReference type="VEuPathDB" id="FungiDB:A1O9_07336"/>
<feature type="repeat" description="ANK" evidence="2">
    <location>
        <begin position="892"/>
        <end position="924"/>
    </location>
</feature>
<evidence type="ECO:0000256" key="1">
    <source>
        <dbReference type="ARBA" id="ARBA00022737"/>
    </source>
</evidence>
<dbReference type="EMBL" id="AMGV01000005">
    <property type="protein sequence ID" value="KEF57146.1"/>
    <property type="molecule type" value="Genomic_DNA"/>
</dbReference>
<keyword evidence="5" id="KW-1185">Reference proteome</keyword>
<dbReference type="Gene3D" id="3.40.50.300">
    <property type="entry name" value="P-loop containing nucleotide triphosphate hydrolases"/>
    <property type="match status" value="1"/>
</dbReference>
<feature type="domain" description="Nephrocystin 3-like N-terminal" evidence="3">
    <location>
        <begin position="158"/>
        <end position="326"/>
    </location>
</feature>
<dbReference type="GeneID" id="25282250"/>
<dbReference type="PANTHER" id="PTHR10039">
    <property type="entry name" value="AMELOGENIN"/>
    <property type="match status" value="1"/>
</dbReference>
<evidence type="ECO:0000256" key="2">
    <source>
        <dbReference type="PROSITE-ProRule" id="PRU00023"/>
    </source>
</evidence>
<dbReference type="PANTHER" id="PTHR10039:SF17">
    <property type="entry name" value="FUNGAL STAND N-TERMINAL GOODBYE DOMAIN-CONTAINING PROTEIN-RELATED"/>
    <property type="match status" value="1"/>
</dbReference>
<feature type="repeat" description="ANK" evidence="2">
    <location>
        <begin position="728"/>
        <end position="760"/>
    </location>
</feature>
<dbReference type="Pfam" id="PF12796">
    <property type="entry name" value="Ank_2"/>
    <property type="match status" value="3"/>
</dbReference>
<organism evidence="4 5">
    <name type="scientific">Exophiala aquamarina CBS 119918</name>
    <dbReference type="NCBI Taxonomy" id="1182545"/>
    <lineage>
        <taxon>Eukaryota</taxon>
        <taxon>Fungi</taxon>
        <taxon>Dikarya</taxon>
        <taxon>Ascomycota</taxon>
        <taxon>Pezizomycotina</taxon>
        <taxon>Eurotiomycetes</taxon>
        <taxon>Chaetothyriomycetidae</taxon>
        <taxon>Chaetothyriales</taxon>
        <taxon>Herpotrichiellaceae</taxon>
        <taxon>Exophiala</taxon>
    </lineage>
</organism>
<evidence type="ECO:0000259" key="3">
    <source>
        <dbReference type="Pfam" id="PF24883"/>
    </source>
</evidence>
<proteinExistence type="predicted"/>
<dbReference type="InterPro" id="IPR036770">
    <property type="entry name" value="Ankyrin_rpt-contain_sf"/>
</dbReference>
<protein>
    <recommendedName>
        <fullName evidence="3">Nephrocystin 3-like N-terminal domain-containing protein</fullName>
    </recommendedName>
</protein>
<dbReference type="Pfam" id="PF24883">
    <property type="entry name" value="NPHP3_N"/>
    <property type="match status" value="1"/>
</dbReference>
<dbReference type="InterPro" id="IPR056884">
    <property type="entry name" value="NPHP3-like_N"/>
</dbReference>
<dbReference type="SUPFAM" id="SSF48403">
    <property type="entry name" value="Ankyrin repeat"/>
    <property type="match status" value="1"/>
</dbReference>